<gene>
    <name evidence="7" type="ORF">GCM10008957_19970</name>
</gene>
<evidence type="ECO:0000256" key="3">
    <source>
        <dbReference type="ARBA" id="ARBA00023004"/>
    </source>
</evidence>
<sequence>MQITLNRRSYLAATVLSLLAGSAYVSAAPSPFTAAQATSGAATYKAQCAMCHGATLNNGGAPKLAGAAFLKKWAPNSEDDLFYIMSTTMPQTNPGGLKTSEYENVLTYILQKNGFKPGKVALKSTNLKKYNFSK</sequence>
<dbReference type="GO" id="GO:0046872">
    <property type="term" value="F:metal ion binding"/>
    <property type="evidence" value="ECO:0007669"/>
    <property type="project" value="UniProtKB-KW"/>
</dbReference>
<feature type="chain" id="PRO_5037288631" description="Cytochrome c domain-containing protein" evidence="5">
    <location>
        <begin position="28"/>
        <end position="134"/>
    </location>
</feature>
<organism evidence="7 8">
    <name type="scientific">Deinococcus ruber</name>
    <dbReference type="NCBI Taxonomy" id="1848197"/>
    <lineage>
        <taxon>Bacteria</taxon>
        <taxon>Thermotogati</taxon>
        <taxon>Deinococcota</taxon>
        <taxon>Deinococci</taxon>
        <taxon>Deinococcales</taxon>
        <taxon>Deinococcaceae</taxon>
        <taxon>Deinococcus</taxon>
    </lineage>
</organism>
<dbReference type="PROSITE" id="PS51318">
    <property type="entry name" value="TAT"/>
    <property type="match status" value="1"/>
</dbReference>
<name>A0A918C676_9DEIO</name>
<reference evidence="7" key="1">
    <citation type="journal article" date="2014" name="Int. J. Syst. Evol. Microbiol.">
        <title>Complete genome sequence of Corynebacterium casei LMG S-19264T (=DSM 44701T), isolated from a smear-ripened cheese.</title>
        <authorList>
            <consortium name="US DOE Joint Genome Institute (JGI-PGF)"/>
            <person name="Walter F."/>
            <person name="Albersmeier A."/>
            <person name="Kalinowski J."/>
            <person name="Ruckert C."/>
        </authorList>
    </citation>
    <scope>NUCLEOTIDE SEQUENCE</scope>
    <source>
        <strain evidence="7">JCM 31311</strain>
    </source>
</reference>
<protein>
    <recommendedName>
        <fullName evidence="6">Cytochrome c domain-containing protein</fullName>
    </recommendedName>
</protein>
<dbReference type="GO" id="GO:0009055">
    <property type="term" value="F:electron transfer activity"/>
    <property type="evidence" value="ECO:0007669"/>
    <property type="project" value="InterPro"/>
</dbReference>
<evidence type="ECO:0000313" key="7">
    <source>
        <dbReference type="EMBL" id="GGR07304.1"/>
    </source>
</evidence>
<dbReference type="GO" id="GO:0020037">
    <property type="term" value="F:heme binding"/>
    <property type="evidence" value="ECO:0007669"/>
    <property type="project" value="InterPro"/>
</dbReference>
<dbReference type="Proteomes" id="UP000603865">
    <property type="component" value="Unassembled WGS sequence"/>
</dbReference>
<dbReference type="Pfam" id="PF13442">
    <property type="entry name" value="Cytochrome_CBB3"/>
    <property type="match status" value="1"/>
</dbReference>
<evidence type="ECO:0000259" key="6">
    <source>
        <dbReference type="PROSITE" id="PS51007"/>
    </source>
</evidence>
<feature type="signal peptide" evidence="5">
    <location>
        <begin position="1"/>
        <end position="27"/>
    </location>
</feature>
<dbReference type="AlphaFoldDB" id="A0A918C676"/>
<evidence type="ECO:0000256" key="5">
    <source>
        <dbReference type="SAM" id="SignalP"/>
    </source>
</evidence>
<keyword evidence="1 4" id="KW-0349">Heme</keyword>
<evidence type="ECO:0000256" key="2">
    <source>
        <dbReference type="ARBA" id="ARBA00022723"/>
    </source>
</evidence>
<accession>A0A918C676</accession>
<evidence type="ECO:0000313" key="8">
    <source>
        <dbReference type="Proteomes" id="UP000603865"/>
    </source>
</evidence>
<evidence type="ECO:0000256" key="1">
    <source>
        <dbReference type="ARBA" id="ARBA00022617"/>
    </source>
</evidence>
<keyword evidence="2 4" id="KW-0479">Metal-binding</keyword>
<feature type="domain" description="Cytochrome c" evidence="6">
    <location>
        <begin position="35"/>
        <end position="113"/>
    </location>
</feature>
<proteinExistence type="predicted"/>
<dbReference type="InterPro" id="IPR036909">
    <property type="entry name" value="Cyt_c-like_dom_sf"/>
</dbReference>
<keyword evidence="3 4" id="KW-0408">Iron</keyword>
<dbReference type="InterPro" id="IPR006311">
    <property type="entry name" value="TAT_signal"/>
</dbReference>
<dbReference type="PROSITE" id="PS51007">
    <property type="entry name" value="CYTC"/>
    <property type="match status" value="1"/>
</dbReference>
<dbReference type="RefSeq" id="WP_189089905.1">
    <property type="nucleotide sequence ID" value="NZ_BMQL01000009.1"/>
</dbReference>
<keyword evidence="5" id="KW-0732">Signal</keyword>
<dbReference type="SUPFAM" id="SSF46626">
    <property type="entry name" value="Cytochrome c"/>
    <property type="match status" value="1"/>
</dbReference>
<dbReference type="Gene3D" id="1.10.760.10">
    <property type="entry name" value="Cytochrome c-like domain"/>
    <property type="match status" value="1"/>
</dbReference>
<comment type="caution">
    <text evidence="7">The sequence shown here is derived from an EMBL/GenBank/DDBJ whole genome shotgun (WGS) entry which is preliminary data.</text>
</comment>
<dbReference type="InterPro" id="IPR009056">
    <property type="entry name" value="Cyt_c-like_dom"/>
</dbReference>
<evidence type="ECO:0000256" key="4">
    <source>
        <dbReference type="PROSITE-ProRule" id="PRU00433"/>
    </source>
</evidence>
<dbReference type="EMBL" id="BMQL01000009">
    <property type="protein sequence ID" value="GGR07304.1"/>
    <property type="molecule type" value="Genomic_DNA"/>
</dbReference>
<keyword evidence="8" id="KW-1185">Reference proteome</keyword>
<reference evidence="7" key="2">
    <citation type="submission" date="2020-09" db="EMBL/GenBank/DDBJ databases">
        <authorList>
            <person name="Sun Q."/>
            <person name="Ohkuma M."/>
        </authorList>
    </citation>
    <scope>NUCLEOTIDE SEQUENCE</scope>
    <source>
        <strain evidence="7">JCM 31311</strain>
    </source>
</reference>